<evidence type="ECO:0000313" key="1">
    <source>
        <dbReference type="EMBL" id="GAT56704.1"/>
    </source>
</evidence>
<accession>A0ABQ0M049</accession>
<dbReference type="Proteomes" id="UP000815677">
    <property type="component" value="Unassembled WGS sequence"/>
</dbReference>
<dbReference type="EMBL" id="DF849331">
    <property type="protein sequence ID" value="GAT56704.1"/>
    <property type="molecule type" value="Genomic_DNA"/>
</dbReference>
<evidence type="ECO:0000313" key="2">
    <source>
        <dbReference type="Proteomes" id="UP000815677"/>
    </source>
</evidence>
<proteinExistence type="predicted"/>
<protein>
    <submittedName>
        <fullName evidence="1">Uncharacterized protein</fullName>
    </submittedName>
</protein>
<keyword evidence="2" id="KW-1185">Reference proteome</keyword>
<gene>
    <name evidence="1" type="ORF">MCHLO_13329</name>
</gene>
<organism evidence="1 2">
    <name type="scientific">Mycena chlorophos</name>
    <name type="common">Agaric fungus</name>
    <name type="synonym">Agaricus chlorophos</name>
    <dbReference type="NCBI Taxonomy" id="658473"/>
    <lineage>
        <taxon>Eukaryota</taxon>
        <taxon>Fungi</taxon>
        <taxon>Dikarya</taxon>
        <taxon>Basidiomycota</taxon>
        <taxon>Agaricomycotina</taxon>
        <taxon>Agaricomycetes</taxon>
        <taxon>Agaricomycetidae</taxon>
        <taxon>Agaricales</taxon>
        <taxon>Marasmiineae</taxon>
        <taxon>Mycenaceae</taxon>
        <taxon>Mycena</taxon>
    </lineage>
</organism>
<name>A0ABQ0M049_MYCCL</name>
<reference evidence="1" key="1">
    <citation type="submission" date="2014-09" db="EMBL/GenBank/DDBJ databases">
        <title>Genome sequence of the luminous mushroom Mycena chlorophos for searching fungal bioluminescence genes.</title>
        <authorList>
            <person name="Tanaka Y."/>
            <person name="Kasuga D."/>
            <person name="Oba Y."/>
            <person name="Hase S."/>
            <person name="Sato K."/>
            <person name="Oba Y."/>
            <person name="Sakakibara Y."/>
        </authorList>
    </citation>
    <scope>NUCLEOTIDE SEQUENCE</scope>
</reference>
<sequence length="79" mass="8755">MPTGEYKKVLDCGEETCAWSLYHPLSLYRNGCSIVDSDEGKLLLQASFTRTAVNEHRTRLTMSVKIQPLASFSTADSGQ</sequence>